<keyword evidence="1" id="KW-0175">Coiled coil</keyword>
<dbReference type="WBParaSite" id="nRc.2.0.1.t01663-RA">
    <property type="protein sequence ID" value="nRc.2.0.1.t01663-RA"/>
    <property type="gene ID" value="nRc.2.0.1.g01663"/>
</dbReference>
<evidence type="ECO:0000313" key="2">
    <source>
        <dbReference type="Proteomes" id="UP000887565"/>
    </source>
</evidence>
<name>A0A915HJ38_ROMCU</name>
<reference evidence="3" key="1">
    <citation type="submission" date="2022-11" db="UniProtKB">
        <authorList>
            <consortium name="WormBaseParasite"/>
        </authorList>
    </citation>
    <scope>IDENTIFICATION</scope>
</reference>
<protein>
    <submittedName>
        <fullName evidence="3">Optineurin</fullName>
    </submittedName>
</protein>
<feature type="coiled-coil region" evidence="1">
    <location>
        <begin position="61"/>
        <end position="113"/>
    </location>
</feature>
<evidence type="ECO:0000256" key="1">
    <source>
        <dbReference type="SAM" id="Coils"/>
    </source>
</evidence>
<dbReference type="AlphaFoldDB" id="A0A915HJ38"/>
<proteinExistence type="predicted"/>
<organism evidence="2 3">
    <name type="scientific">Romanomermis culicivorax</name>
    <name type="common">Nematode worm</name>
    <dbReference type="NCBI Taxonomy" id="13658"/>
    <lineage>
        <taxon>Eukaryota</taxon>
        <taxon>Metazoa</taxon>
        <taxon>Ecdysozoa</taxon>
        <taxon>Nematoda</taxon>
        <taxon>Enoplea</taxon>
        <taxon>Dorylaimia</taxon>
        <taxon>Mermithida</taxon>
        <taxon>Mermithoidea</taxon>
        <taxon>Mermithidae</taxon>
        <taxon>Romanomermis</taxon>
    </lineage>
</organism>
<dbReference type="Proteomes" id="UP000887565">
    <property type="component" value="Unplaced"/>
</dbReference>
<evidence type="ECO:0000313" key="3">
    <source>
        <dbReference type="WBParaSite" id="nRc.2.0.1.t01663-RA"/>
    </source>
</evidence>
<feature type="coiled-coil region" evidence="1">
    <location>
        <begin position="211"/>
        <end position="245"/>
    </location>
</feature>
<keyword evidence="2" id="KW-1185">Reference proteome</keyword>
<accession>A0A915HJ38</accession>
<sequence length="344" mass="39340">MNNEKAIRDDEEEDFEIINDSANSVSNLDENGAIISDGLLHATLSKNESDSPVFVDTYATIEAIRREQKALKEELLETQTLLKNHHKLLENQKALSERKISDLNDRIKRLTEQTSQKDVHILSLNGQVKEFKEASEKSDEIYARMYDTEDRLRQYEDVIQRLSQNDTPANMQSCTDAILAKELRDKDDKVFQLEKECIEKDAMILNATEENLKLKNENRNLSNFVAALQAQIDADQAYIEDLKNNHQSRINALTADLDLFLRKKDKSNICSSESESENATIKESKVLSLGETHRAEAQVFICDKCQLRLPTVDLYEKHINRCPLSLDSLSKPFGSSTTRFLNNK</sequence>